<organism evidence="2 3">
    <name type="scientific">Aristolochia fimbriata</name>
    <name type="common">White veined hardy Dutchman's pipe vine</name>
    <dbReference type="NCBI Taxonomy" id="158543"/>
    <lineage>
        <taxon>Eukaryota</taxon>
        <taxon>Viridiplantae</taxon>
        <taxon>Streptophyta</taxon>
        <taxon>Embryophyta</taxon>
        <taxon>Tracheophyta</taxon>
        <taxon>Spermatophyta</taxon>
        <taxon>Magnoliopsida</taxon>
        <taxon>Magnoliidae</taxon>
        <taxon>Piperales</taxon>
        <taxon>Aristolochiaceae</taxon>
        <taxon>Aristolochia</taxon>
    </lineage>
</organism>
<comment type="caution">
    <text evidence="2">The sequence shown here is derived from an EMBL/GenBank/DDBJ whole genome shotgun (WGS) entry which is preliminary data.</text>
</comment>
<dbReference type="AlphaFoldDB" id="A0AAV7EZY9"/>
<dbReference type="EMBL" id="JAINDJ010000003">
    <property type="protein sequence ID" value="KAG9452868.1"/>
    <property type="molecule type" value="Genomic_DNA"/>
</dbReference>
<reference evidence="2 3" key="1">
    <citation type="submission" date="2021-07" db="EMBL/GenBank/DDBJ databases">
        <title>The Aristolochia fimbriata genome: insights into angiosperm evolution, floral development and chemical biosynthesis.</title>
        <authorList>
            <person name="Jiao Y."/>
        </authorList>
    </citation>
    <scope>NUCLEOTIDE SEQUENCE [LARGE SCALE GENOMIC DNA]</scope>
    <source>
        <strain evidence="2">IBCAS-2021</strain>
        <tissue evidence="2">Leaf</tissue>
    </source>
</reference>
<evidence type="ECO:0000313" key="3">
    <source>
        <dbReference type="Proteomes" id="UP000825729"/>
    </source>
</evidence>
<feature type="region of interest" description="Disordered" evidence="1">
    <location>
        <begin position="82"/>
        <end position="104"/>
    </location>
</feature>
<dbReference type="Proteomes" id="UP000825729">
    <property type="component" value="Unassembled WGS sequence"/>
</dbReference>
<proteinExistence type="predicted"/>
<feature type="compositionally biased region" description="Polar residues" evidence="1">
    <location>
        <begin position="1"/>
        <end position="11"/>
    </location>
</feature>
<name>A0AAV7EZY9_ARIFI</name>
<evidence type="ECO:0000313" key="2">
    <source>
        <dbReference type="EMBL" id="KAG9452868.1"/>
    </source>
</evidence>
<evidence type="ECO:0000256" key="1">
    <source>
        <dbReference type="SAM" id="MobiDB-lite"/>
    </source>
</evidence>
<feature type="region of interest" description="Disordered" evidence="1">
    <location>
        <begin position="1"/>
        <end position="51"/>
    </location>
</feature>
<gene>
    <name evidence="2" type="ORF">H6P81_005772</name>
</gene>
<sequence>MNLAHGNTKQSTSKKKHVPVLRSQNRGAPSRAERRNGSEIQKTKKLGTETGAKKYLIPSPNQIYLPPRGERALLVDRRFPPSPQSIAHSAPVLTEILPPTPGKP</sequence>
<keyword evidence="3" id="KW-1185">Reference proteome</keyword>
<protein>
    <submittedName>
        <fullName evidence="2">Uncharacterized protein</fullName>
    </submittedName>
</protein>
<accession>A0AAV7EZY9</accession>